<dbReference type="HOGENOM" id="CLU_2278264_0_0_1"/>
<dbReference type="AlphaFoldDB" id="A0A0C3H0Q2"/>
<evidence type="ECO:0000313" key="3">
    <source>
        <dbReference type="Proteomes" id="UP000054321"/>
    </source>
</evidence>
<dbReference type="InParanoid" id="A0A0C3H0Q2"/>
<reference evidence="3" key="2">
    <citation type="submission" date="2015-01" db="EMBL/GenBank/DDBJ databases">
        <title>Evolutionary Origins and Diversification of the Mycorrhizal Mutualists.</title>
        <authorList>
            <consortium name="DOE Joint Genome Institute"/>
            <consortium name="Mycorrhizal Genomics Consortium"/>
            <person name="Kohler A."/>
            <person name="Kuo A."/>
            <person name="Nagy L.G."/>
            <person name="Floudas D."/>
            <person name="Copeland A."/>
            <person name="Barry K.W."/>
            <person name="Cichocki N."/>
            <person name="Veneault-Fourrey C."/>
            <person name="LaButti K."/>
            <person name="Lindquist E.A."/>
            <person name="Lipzen A."/>
            <person name="Lundell T."/>
            <person name="Morin E."/>
            <person name="Murat C."/>
            <person name="Riley R."/>
            <person name="Ohm R."/>
            <person name="Sun H."/>
            <person name="Tunlid A."/>
            <person name="Henrissat B."/>
            <person name="Grigoriev I.V."/>
            <person name="Hibbett D.S."/>
            <person name="Martin F."/>
        </authorList>
    </citation>
    <scope>NUCLEOTIDE SEQUENCE [LARGE SCALE GENOMIC DNA]</scope>
    <source>
        <strain evidence="3">Zn</strain>
    </source>
</reference>
<accession>A0A0C3H0Q2</accession>
<feature type="region of interest" description="Disordered" evidence="1">
    <location>
        <begin position="52"/>
        <end position="73"/>
    </location>
</feature>
<evidence type="ECO:0000313" key="2">
    <source>
        <dbReference type="EMBL" id="KIM96081.1"/>
    </source>
</evidence>
<evidence type="ECO:0000256" key="1">
    <source>
        <dbReference type="SAM" id="MobiDB-lite"/>
    </source>
</evidence>
<protein>
    <submittedName>
        <fullName evidence="2">Uncharacterized protein</fullName>
    </submittedName>
</protein>
<organism evidence="2 3">
    <name type="scientific">Oidiodendron maius (strain Zn)</name>
    <dbReference type="NCBI Taxonomy" id="913774"/>
    <lineage>
        <taxon>Eukaryota</taxon>
        <taxon>Fungi</taxon>
        <taxon>Dikarya</taxon>
        <taxon>Ascomycota</taxon>
        <taxon>Pezizomycotina</taxon>
        <taxon>Leotiomycetes</taxon>
        <taxon>Leotiomycetes incertae sedis</taxon>
        <taxon>Myxotrichaceae</taxon>
        <taxon>Oidiodendron</taxon>
    </lineage>
</organism>
<name>A0A0C3H0Q2_OIDMZ</name>
<reference evidence="2 3" key="1">
    <citation type="submission" date="2014-04" db="EMBL/GenBank/DDBJ databases">
        <authorList>
            <consortium name="DOE Joint Genome Institute"/>
            <person name="Kuo A."/>
            <person name="Martino E."/>
            <person name="Perotto S."/>
            <person name="Kohler A."/>
            <person name="Nagy L.G."/>
            <person name="Floudas D."/>
            <person name="Copeland A."/>
            <person name="Barry K.W."/>
            <person name="Cichocki N."/>
            <person name="Veneault-Fourrey C."/>
            <person name="LaButti K."/>
            <person name="Lindquist E.A."/>
            <person name="Lipzen A."/>
            <person name="Lundell T."/>
            <person name="Morin E."/>
            <person name="Murat C."/>
            <person name="Sun H."/>
            <person name="Tunlid A."/>
            <person name="Henrissat B."/>
            <person name="Grigoriev I.V."/>
            <person name="Hibbett D.S."/>
            <person name="Martin F."/>
            <person name="Nordberg H.P."/>
            <person name="Cantor M.N."/>
            <person name="Hua S.X."/>
        </authorList>
    </citation>
    <scope>NUCLEOTIDE SEQUENCE [LARGE SCALE GENOMIC DNA]</scope>
    <source>
        <strain evidence="2 3">Zn</strain>
    </source>
</reference>
<keyword evidence="3" id="KW-1185">Reference proteome</keyword>
<dbReference type="EMBL" id="KN832885">
    <property type="protein sequence ID" value="KIM96081.1"/>
    <property type="molecule type" value="Genomic_DNA"/>
</dbReference>
<sequence>MGEQGAGNLQRTLYKSHIIPIIQAELQPPPLPLHNSAMSTSKSHPMYFGLVRPSKGAAHSSPPSGKGGKSGSRPCEISELWANCNFRHSLSDDAFWCGEMVW</sequence>
<gene>
    <name evidence="2" type="ORF">OIDMADRAFT_20959</name>
</gene>
<dbReference type="Proteomes" id="UP000054321">
    <property type="component" value="Unassembled WGS sequence"/>
</dbReference>
<proteinExistence type="predicted"/>